<dbReference type="PANTHER" id="PTHR11364:SF27">
    <property type="entry name" value="SULFURTRANSFERASE"/>
    <property type="match status" value="1"/>
</dbReference>
<evidence type="ECO:0000259" key="3">
    <source>
        <dbReference type="PROSITE" id="PS50206"/>
    </source>
</evidence>
<dbReference type="OrthoDB" id="9814704at2"/>
<dbReference type="SMART" id="SM00450">
    <property type="entry name" value="RHOD"/>
    <property type="match status" value="2"/>
</dbReference>
<dbReference type="PANTHER" id="PTHR11364">
    <property type="entry name" value="THIOSULFATE SULFERTANSFERASE"/>
    <property type="match status" value="1"/>
</dbReference>
<dbReference type="Pfam" id="PF00581">
    <property type="entry name" value="Rhodanese"/>
    <property type="match status" value="2"/>
</dbReference>
<proteinExistence type="predicted"/>
<evidence type="ECO:0000256" key="2">
    <source>
        <dbReference type="ARBA" id="ARBA00022737"/>
    </source>
</evidence>
<dbReference type="InterPro" id="IPR045078">
    <property type="entry name" value="TST/MPST-like"/>
</dbReference>
<evidence type="ECO:0000313" key="5">
    <source>
        <dbReference type="Proteomes" id="UP000002943"/>
    </source>
</evidence>
<dbReference type="InterPro" id="IPR036873">
    <property type="entry name" value="Rhodanese-like_dom_sf"/>
</dbReference>
<feature type="domain" description="Rhodanese" evidence="3">
    <location>
        <begin position="21"/>
        <end position="140"/>
    </location>
</feature>
<dbReference type="EMBL" id="AEIU01000002">
    <property type="protein sequence ID" value="EFP98535.1"/>
    <property type="molecule type" value="Genomic_DNA"/>
</dbReference>
<feature type="domain" description="Rhodanese" evidence="3">
    <location>
        <begin position="168"/>
        <end position="279"/>
    </location>
</feature>
<comment type="caution">
    <text evidence="4">The sequence shown here is derived from an EMBL/GenBank/DDBJ whole genome shotgun (WGS) entry which is preliminary data.</text>
</comment>
<keyword evidence="1" id="KW-0808">Transferase</keyword>
<dbReference type="SUPFAM" id="SSF52821">
    <property type="entry name" value="Rhodanese/Cell cycle control phosphatase"/>
    <property type="match status" value="2"/>
</dbReference>
<dbReference type="CDD" id="cd01448">
    <property type="entry name" value="TST_Repeat_1"/>
    <property type="match status" value="1"/>
</dbReference>
<evidence type="ECO:0000256" key="1">
    <source>
        <dbReference type="ARBA" id="ARBA00022679"/>
    </source>
</evidence>
<reference evidence="4 5" key="1">
    <citation type="journal article" date="2012" name="Int. J. Syst. Evol. Microbiol.">
        <title>Vibrio caribbeanicus sp. nov., isolated from the marine sponge Scleritoderma cyanea.</title>
        <authorList>
            <person name="Hoffmann M."/>
            <person name="Monday S.R."/>
            <person name="Allard M.W."/>
            <person name="Strain E.A."/>
            <person name="Whittaker P."/>
            <person name="Naum M."/>
            <person name="McCarthy P.J."/>
            <person name="Lopez J.V."/>
            <person name="Fischer M."/>
            <person name="Brown E.W."/>
        </authorList>
    </citation>
    <scope>NUCLEOTIDE SEQUENCE [LARGE SCALE GENOMIC DNA]</scope>
    <source>
        <strain evidence="4 5">ATCC BAA-2122</strain>
    </source>
</reference>
<keyword evidence="5" id="KW-1185">Reference proteome</keyword>
<name>E3BEB8_9VIBR</name>
<dbReference type="GO" id="GO:0004792">
    <property type="term" value="F:thiosulfate-cyanide sulfurtransferase activity"/>
    <property type="evidence" value="ECO:0007669"/>
    <property type="project" value="TreeGrafter"/>
</dbReference>
<sequence>MLSTNIETPLISATELAEILNESHVKVFDVRGRWGQNNQDAYSEYLDEHIEGAHFLDWLQYFVETDVPISQASVAGKEKAQADFSALGINQNDLVVVYDDYHHMLAGRVWWAMSYWGFQNVKVLNGGLSYWKAKHLPVSTSVKTLGRGTFLVSEQPQYRVTTNEVSQRSEDVLLVDARGKAGFDGKITDPESGHIPGAINIPFLSLIDKETGLFKSHDEINNIIKQSIDDIEHKIIISSCGSGYAGTIFLIALKLIGINSPLYDGSISEWKMMKNPLVQTK</sequence>
<dbReference type="STRING" id="796620.VIBC2010_08308"/>
<protein>
    <submittedName>
        <fullName evidence="4">Rhodanese domain protein</fullName>
    </submittedName>
</protein>
<organism evidence="4 5">
    <name type="scientific">Vibrio caribbeanicus ATCC BAA-2122</name>
    <dbReference type="NCBI Taxonomy" id="796620"/>
    <lineage>
        <taxon>Bacteria</taxon>
        <taxon>Pseudomonadati</taxon>
        <taxon>Pseudomonadota</taxon>
        <taxon>Gammaproteobacteria</taxon>
        <taxon>Vibrionales</taxon>
        <taxon>Vibrionaceae</taxon>
        <taxon>Vibrio</taxon>
    </lineage>
</organism>
<dbReference type="AlphaFoldDB" id="E3BEB8"/>
<dbReference type="Proteomes" id="UP000002943">
    <property type="component" value="Unassembled WGS sequence"/>
</dbReference>
<dbReference type="Gene3D" id="3.40.250.10">
    <property type="entry name" value="Rhodanese-like domain"/>
    <property type="match status" value="2"/>
</dbReference>
<accession>E3BEB8</accession>
<dbReference type="RefSeq" id="WP_009599207.1">
    <property type="nucleotide sequence ID" value="NZ_AEIU01000002.1"/>
</dbReference>
<evidence type="ECO:0000313" key="4">
    <source>
        <dbReference type="EMBL" id="EFP98535.1"/>
    </source>
</evidence>
<keyword evidence="2" id="KW-0677">Repeat</keyword>
<dbReference type="InterPro" id="IPR001763">
    <property type="entry name" value="Rhodanese-like_dom"/>
</dbReference>
<dbReference type="PROSITE" id="PS50206">
    <property type="entry name" value="RHODANESE_3"/>
    <property type="match status" value="2"/>
</dbReference>
<dbReference type="eggNOG" id="COG2897">
    <property type="taxonomic scope" value="Bacteria"/>
</dbReference>
<gene>
    <name evidence="4" type="ORF">VIBC2010_08308</name>
</gene>